<dbReference type="InterPro" id="IPR000719">
    <property type="entry name" value="Prot_kinase_dom"/>
</dbReference>
<evidence type="ECO:0000313" key="7">
    <source>
        <dbReference type="EMBL" id="JAI62544.1"/>
    </source>
</evidence>
<keyword evidence="2" id="KW-0808">Transferase</keyword>
<dbReference type="InterPro" id="IPR050108">
    <property type="entry name" value="CDK"/>
</dbReference>
<dbReference type="AlphaFoldDB" id="A0A0N7ZBT5"/>
<dbReference type="GO" id="GO:0030332">
    <property type="term" value="F:cyclin binding"/>
    <property type="evidence" value="ECO:0007669"/>
    <property type="project" value="TreeGrafter"/>
</dbReference>
<evidence type="ECO:0000256" key="2">
    <source>
        <dbReference type="ARBA" id="ARBA00022679"/>
    </source>
</evidence>
<evidence type="ECO:0000256" key="5">
    <source>
        <dbReference type="ARBA" id="ARBA00022840"/>
    </source>
</evidence>
<evidence type="ECO:0000256" key="3">
    <source>
        <dbReference type="ARBA" id="ARBA00022741"/>
    </source>
</evidence>
<evidence type="ECO:0000256" key="1">
    <source>
        <dbReference type="ARBA" id="ARBA00022527"/>
    </source>
</evidence>
<organism evidence="7">
    <name type="scientific">Scylla olivacea</name>
    <name type="common">Orange mud crab</name>
    <name type="synonym">Cancer olivacea</name>
    <dbReference type="NCBI Taxonomy" id="85551"/>
    <lineage>
        <taxon>Eukaryota</taxon>
        <taxon>Metazoa</taxon>
        <taxon>Ecdysozoa</taxon>
        <taxon>Arthropoda</taxon>
        <taxon>Crustacea</taxon>
        <taxon>Multicrustacea</taxon>
        <taxon>Malacostraca</taxon>
        <taxon>Eumalacostraca</taxon>
        <taxon>Eucarida</taxon>
        <taxon>Decapoda</taxon>
        <taxon>Pleocyemata</taxon>
        <taxon>Brachyura</taxon>
        <taxon>Eubrachyura</taxon>
        <taxon>Portunoidea</taxon>
        <taxon>Portunidae</taxon>
        <taxon>Portuninae</taxon>
        <taxon>Scylla</taxon>
    </lineage>
</organism>
<dbReference type="PANTHER" id="PTHR24056:SF189">
    <property type="entry name" value="PROTEIN KINASE DOMAIN-CONTAINING PROTEIN"/>
    <property type="match status" value="1"/>
</dbReference>
<feature type="domain" description="Protein kinase" evidence="6">
    <location>
        <begin position="1"/>
        <end position="105"/>
    </location>
</feature>
<dbReference type="Gene3D" id="1.10.510.10">
    <property type="entry name" value="Transferase(Phosphotransferase) domain 1"/>
    <property type="match status" value="1"/>
</dbReference>
<keyword evidence="3" id="KW-0547">Nucleotide-binding</keyword>
<name>A0A0N7ZBT5_SCYOL</name>
<keyword evidence="4" id="KW-0418">Kinase</keyword>
<dbReference type="GO" id="GO:0004693">
    <property type="term" value="F:cyclin-dependent protein serine/threonine kinase activity"/>
    <property type="evidence" value="ECO:0007669"/>
    <property type="project" value="TreeGrafter"/>
</dbReference>
<dbReference type="InterPro" id="IPR011009">
    <property type="entry name" value="Kinase-like_dom_sf"/>
</dbReference>
<dbReference type="GO" id="GO:0005634">
    <property type="term" value="C:nucleus"/>
    <property type="evidence" value="ECO:0007669"/>
    <property type="project" value="TreeGrafter"/>
</dbReference>
<proteinExistence type="predicted"/>
<evidence type="ECO:0000256" key="4">
    <source>
        <dbReference type="ARBA" id="ARBA00022777"/>
    </source>
</evidence>
<dbReference type="GO" id="GO:0005524">
    <property type="term" value="F:ATP binding"/>
    <property type="evidence" value="ECO:0007669"/>
    <property type="project" value="UniProtKB-KW"/>
</dbReference>
<keyword evidence="1" id="KW-0723">Serine/threonine-protein kinase</keyword>
<protein>
    <recommendedName>
        <fullName evidence="6">Protein kinase domain-containing protein</fullName>
    </recommendedName>
</protein>
<dbReference type="PANTHER" id="PTHR24056">
    <property type="entry name" value="CELL DIVISION PROTEIN KINASE"/>
    <property type="match status" value="1"/>
</dbReference>
<keyword evidence="5" id="KW-0067">ATP-binding</keyword>
<dbReference type="PROSITE" id="PS50011">
    <property type="entry name" value="PROTEIN_KINASE_DOM"/>
    <property type="match status" value="1"/>
</dbReference>
<evidence type="ECO:0000259" key="6">
    <source>
        <dbReference type="PROSITE" id="PS50011"/>
    </source>
</evidence>
<dbReference type="EMBL" id="GDRN01078663">
    <property type="protein sequence ID" value="JAI62544.1"/>
    <property type="molecule type" value="Transcribed_RNA"/>
</dbReference>
<reference evidence="7" key="1">
    <citation type="submission" date="2015-09" db="EMBL/GenBank/DDBJ databases">
        <title>Scylla olivacea transcriptome.</title>
        <authorList>
            <person name="Ikhwanuddin M."/>
        </authorList>
    </citation>
    <scope>NUCLEOTIDE SEQUENCE</scope>
</reference>
<accession>A0A0N7ZBT5</accession>
<sequence length="225" mass="25364">MWGVGCIFTEMITGVPAFPGVRDIQDQLDKIFKVVGTPTEETWTGVTQLPNYKPHRLVLHRPRRLATVFPRLNDIPHAESLAMQFLQIQPNKRISSEAALRHTYFDDLPQQIYELDADQSIFSVGGVRLAQELRNYPTSVIQAAREIRKCQQDVLLKGVRASGAYQPSWGDCLPCCCCCRCCCRCQCSLLVHAAALHVVCKKVKSLYSVSLRPCFENNYVSCNLT</sequence>
<dbReference type="Pfam" id="PF00069">
    <property type="entry name" value="Pkinase"/>
    <property type="match status" value="1"/>
</dbReference>
<dbReference type="GO" id="GO:0005829">
    <property type="term" value="C:cytosol"/>
    <property type="evidence" value="ECO:0007669"/>
    <property type="project" value="TreeGrafter"/>
</dbReference>
<dbReference type="SUPFAM" id="SSF56112">
    <property type="entry name" value="Protein kinase-like (PK-like)"/>
    <property type="match status" value="1"/>
</dbReference>